<dbReference type="PROSITE" id="PS50011">
    <property type="entry name" value="PROTEIN_KINASE_DOM"/>
    <property type="match status" value="1"/>
</dbReference>
<keyword evidence="4" id="KW-0067">ATP-binding</keyword>
<dbReference type="Pfam" id="PF00069">
    <property type="entry name" value="Pkinase"/>
    <property type="match status" value="1"/>
</dbReference>
<dbReference type="GO" id="GO:0004674">
    <property type="term" value="F:protein serine/threonine kinase activity"/>
    <property type="evidence" value="ECO:0007669"/>
    <property type="project" value="UniProtKB-KW"/>
</dbReference>
<dbReference type="PANTHER" id="PTHR24348:SF22">
    <property type="entry name" value="NON-SPECIFIC SERINE_THREONINE PROTEIN KINASE"/>
    <property type="match status" value="1"/>
</dbReference>
<evidence type="ECO:0000256" key="4">
    <source>
        <dbReference type="ARBA" id="ARBA00022840"/>
    </source>
</evidence>
<feature type="domain" description="Protein kinase" evidence="5">
    <location>
        <begin position="6"/>
        <end position="252"/>
    </location>
</feature>
<name>A0A481Z363_9VIRU</name>
<gene>
    <name evidence="6" type="ORF">LCPAC103_00090</name>
</gene>
<evidence type="ECO:0000313" key="6">
    <source>
        <dbReference type="EMBL" id="QBK90328.1"/>
    </source>
</evidence>
<proteinExistence type="predicted"/>
<evidence type="ECO:0000256" key="2">
    <source>
        <dbReference type="ARBA" id="ARBA00022741"/>
    </source>
</evidence>
<evidence type="ECO:0000256" key="3">
    <source>
        <dbReference type="ARBA" id="ARBA00022777"/>
    </source>
</evidence>
<keyword evidence="2" id="KW-0547">Nucleotide-binding</keyword>
<protein>
    <submittedName>
        <fullName evidence="6">Putative serine/threonine protein kinase</fullName>
    </submittedName>
</protein>
<keyword evidence="6" id="KW-0723">Serine/threonine-protein kinase</keyword>
<dbReference type="PANTHER" id="PTHR24348">
    <property type="entry name" value="SERINE/THREONINE-PROTEIN KINASE UNC-51-RELATED"/>
    <property type="match status" value="1"/>
</dbReference>
<sequence length="416" mass="47473">MEADVDNKPKLIGRGTYAHIYAESSDTVVKIPIKPQYPINEICIMNSLNHPNLVRASDTKVIIDFCGKSHTSTIGISSDIAIGDLRAYMRKHLLGPREKLLIVTQICQVMKYLHNQGWLHLDLKIINLLVFPGLHIKLTDFGFAVPADPRGQRRISHPVFSPMTLPPENERGGGMFGYYSDIWALGIIVAEVYSNGNRHDVIRDIRKNRKYVDRFLDDYRREPRILRSIIRKTLVGFKTRISIEQCCKMLKMDSDMSWSAGMADQWPRPNVDWLKQADKYIEIYELTMTTARNIKMSIEGVTLTFNLICRLDPSDFESSVLVNNCLYIAGSTIDRGDYKSLQTRVTPDHQLEILRQLNFVTYDPTILPKCDCNQAYKDLKAAMSSVASFFKVLAFETSHRCSGRGITPYTPIKNIM</sequence>
<accession>A0A481Z363</accession>
<keyword evidence="3 6" id="KW-0418">Kinase</keyword>
<evidence type="ECO:0000256" key="1">
    <source>
        <dbReference type="ARBA" id="ARBA00022679"/>
    </source>
</evidence>
<dbReference type="InterPro" id="IPR045269">
    <property type="entry name" value="Atg1-like"/>
</dbReference>
<dbReference type="SMART" id="SM00220">
    <property type="entry name" value="S_TKc"/>
    <property type="match status" value="1"/>
</dbReference>
<keyword evidence="1" id="KW-0808">Transferase</keyword>
<evidence type="ECO:0000259" key="5">
    <source>
        <dbReference type="PROSITE" id="PS50011"/>
    </source>
</evidence>
<dbReference type="GO" id="GO:0005524">
    <property type="term" value="F:ATP binding"/>
    <property type="evidence" value="ECO:0007669"/>
    <property type="project" value="UniProtKB-KW"/>
</dbReference>
<dbReference type="GO" id="GO:0016020">
    <property type="term" value="C:membrane"/>
    <property type="evidence" value="ECO:0007669"/>
    <property type="project" value="TreeGrafter"/>
</dbReference>
<dbReference type="CDD" id="cd00180">
    <property type="entry name" value="PKc"/>
    <property type="match status" value="1"/>
</dbReference>
<dbReference type="InterPro" id="IPR000719">
    <property type="entry name" value="Prot_kinase_dom"/>
</dbReference>
<dbReference type="SUPFAM" id="SSF56112">
    <property type="entry name" value="Protein kinase-like (PK-like)"/>
    <property type="match status" value="1"/>
</dbReference>
<reference evidence="6" key="1">
    <citation type="journal article" date="2019" name="MBio">
        <title>Virus Genomes from Deep Sea Sediments Expand the Ocean Megavirome and Support Independent Origins of Viral Gigantism.</title>
        <authorList>
            <person name="Backstrom D."/>
            <person name="Yutin N."/>
            <person name="Jorgensen S.L."/>
            <person name="Dharamshi J."/>
            <person name="Homa F."/>
            <person name="Zaremba-Niedwiedzka K."/>
            <person name="Spang A."/>
            <person name="Wolf Y.I."/>
            <person name="Koonin E.V."/>
            <person name="Ettema T.J."/>
        </authorList>
    </citation>
    <scope>NUCLEOTIDE SEQUENCE</scope>
</reference>
<dbReference type="Gene3D" id="1.10.510.10">
    <property type="entry name" value="Transferase(Phosphotransferase) domain 1"/>
    <property type="match status" value="1"/>
</dbReference>
<dbReference type="EMBL" id="MK500477">
    <property type="protein sequence ID" value="QBK90328.1"/>
    <property type="molecule type" value="Genomic_DNA"/>
</dbReference>
<dbReference type="InterPro" id="IPR011009">
    <property type="entry name" value="Kinase-like_dom_sf"/>
</dbReference>
<organism evidence="6">
    <name type="scientific">Pithovirus LCPAC103</name>
    <dbReference type="NCBI Taxonomy" id="2506588"/>
    <lineage>
        <taxon>Viruses</taxon>
        <taxon>Pithoviruses</taxon>
    </lineage>
</organism>